<feature type="region of interest" description="Disordered" evidence="1">
    <location>
        <begin position="126"/>
        <end position="146"/>
    </location>
</feature>
<organism evidence="2">
    <name type="scientific">Pectinophora gossypiella</name>
    <name type="common">Cotton pink bollworm</name>
    <name type="synonym">Depressaria gossypiella</name>
    <dbReference type="NCBI Taxonomy" id="13191"/>
    <lineage>
        <taxon>Eukaryota</taxon>
        <taxon>Metazoa</taxon>
        <taxon>Ecdysozoa</taxon>
        <taxon>Arthropoda</taxon>
        <taxon>Hexapoda</taxon>
        <taxon>Insecta</taxon>
        <taxon>Pterygota</taxon>
        <taxon>Neoptera</taxon>
        <taxon>Endopterygota</taxon>
        <taxon>Lepidoptera</taxon>
        <taxon>Glossata</taxon>
        <taxon>Ditrysia</taxon>
        <taxon>Gelechioidea</taxon>
        <taxon>Gelechiidae</taxon>
        <taxon>Apatetrinae</taxon>
        <taxon>Pectinophora</taxon>
    </lineage>
</organism>
<sequence length="146" mass="17021">TIMPVHTHSEPISTNSIRPNLHQYLERDNTIWNTAVRDDTHVNGYNDLKPILSQSMKCHSVDNVLSSYKQNSKHTLLPISETKSHLMPHDDRMTPAHFRHLLQTELREDVPNTLYRYQSTNNFFPSTSVSRQYRHDGDIPERTSRA</sequence>
<name>A0A1E1WTQ9_PECGO</name>
<reference evidence="2" key="1">
    <citation type="submission" date="2015-09" db="EMBL/GenBank/DDBJ databases">
        <title>De novo assembly of Pectinophora gossypiella (Pink Bollworm) gut transcriptome.</title>
        <authorList>
            <person name="Tassone E.E."/>
        </authorList>
    </citation>
    <scope>NUCLEOTIDE SEQUENCE</scope>
</reference>
<feature type="compositionally biased region" description="Basic and acidic residues" evidence="1">
    <location>
        <begin position="133"/>
        <end position="146"/>
    </location>
</feature>
<feature type="non-terminal residue" evidence="2">
    <location>
        <position position="146"/>
    </location>
</feature>
<accession>A0A1E1WTQ9</accession>
<dbReference type="AlphaFoldDB" id="A0A1E1WTQ9"/>
<evidence type="ECO:0000256" key="1">
    <source>
        <dbReference type="SAM" id="MobiDB-lite"/>
    </source>
</evidence>
<dbReference type="OrthoDB" id="10013020at2759"/>
<gene>
    <name evidence="2" type="ORF">g.19581</name>
</gene>
<dbReference type="EMBL" id="GDQN01000863">
    <property type="protein sequence ID" value="JAT90191.1"/>
    <property type="molecule type" value="Transcribed_RNA"/>
</dbReference>
<protein>
    <submittedName>
        <fullName evidence="2">Uncharacterized protein</fullName>
    </submittedName>
</protein>
<evidence type="ECO:0000313" key="2">
    <source>
        <dbReference type="EMBL" id="JAT90191.1"/>
    </source>
</evidence>
<feature type="non-terminal residue" evidence="2">
    <location>
        <position position="1"/>
    </location>
</feature>
<proteinExistence type="predicted"/>